<dbReference type="GO" id="GO:0005524">
    <property type="term" value="F:ATP binding"/>
    <property type="evidence" value="ECO:0007669"/>
    <property type="project" value="UniProtKB-KW"/>
</dbReference>
<reference evidence="18" key="1">
    <citation type="submission" date="2021-12" db="EMBL/GenBank/DDBJ databases">
        <authorList>
            <person name="Zaccaron A."/>
            <person name="Stergiopoulos I."/>
        </authorList>
    </citation>
    <scope>NUCLEOTIDE SEQUENCE</scope>
    <source>
        <strain evidence="18">Race5_Kim</strain>
    </source>
</reference>
<evidence type="ECO:0000256" key="8">
    <source>
        <dbReference type="ARBA" id="ARBA00023187"/>
    </source>
</evidence>
<comment type="similarity">
    <text evidence="11">Belongs to the DEAD box helicase family. DDX46/PRP5 subfamily.</text>
</comment>
<feature type="domain" description="DEAD-box RNA helicase Q" evidence="17">
    <location>
        <begin position="517"/>
        <end position="545"/>
    </location>
</feature>
<dbReference type="PROSITE" id="PS51194">
    <property type="entry name" value="HELICASE_CTER"/>
    <property type="match status" value="1"/>
</dbReference>
<feature type="compositionally biased region" description="Basic and acidic residues" evidence="14">
    <location>
        <begin position="9"/>
        <end position="64"/>
    </location>
</feature>
<evidence type="ECO:0000256" key="4">
    <source>
        <dbReference type="ARBA" id="ARBA00022741"/>
    </source>
</evidence>
<dbReference type="GO" id="GO:0003676">
    <property type="term" value="F:nucleic acid binding"/>
    <property type="evidence" value="ECO:0007669"/>
    <property type="project" value="InterPro"/>
</dbReference>
<accession>A0A9Q8L709</accession>
<dbReference type="InterPro" id="IPR014014">
    <property type="entry name" value="RNA_helicase_DEAD_Q_motif"/>
</dbReference>
<dbReference type="PROSITE" id="PS00039">
    <property type="entry name" value="DEAD_ATP_HELICASE"/>
    <property type="match status" value="1"/>
</dbReference>
<evidence type="ECO:0000259" key="15">
    <source>
        <dbReference type="PROSITE" id="PS51192"/>
    </source>
</evidence>
<evidence type="ECO:0000256" key="2">
    <source>
        <dbReference type="ARBA" id="ARBA00012552"/>
    </source>
</evidence>
<dbReference type="EC" id="3.6.4.13" evidence="2"/>
<dbReference type="Pfam" id="PF23469">
    <property type="entry name" value="KH_12"/>
    <property type="match status" value="1"/>
</dbReference>
<evidence type="ECO:0000313" key="19">
    <source>
        <dbReference type="Proteomes" id="UP000756132"/>
    </source>
</evidence>
<keyword evidence="9" id="KW-0539">Nucleus</keyword>
<keyword evidence="19" id="KW-1185">Reference proteome</keyword>
<dbReference type="GeneID" id="71980754"/>
<dbReference type="Proteomes" id="UP000756132">
    <property type="component" value="Chromosome 1"/>
</dbReference>
<keyword evidence="7" id="KW-0067">ATP-binding</keyword>
<dbReference type="Pfam" id="PF00271">
    <property type="entry name" value="Helicase_C"/>
    <property type="match status" value="1"/>
</dbReference>
<evidence type="ECO:0000313" key="18">
    <source>
        <dbReference type="EMBL" id="UJO12035.1"/>
    </source>
</evidence>
<dbReference type="GO" id="GO:0016787">
    <property type="term" value="F:hydrolase activity"/>
    <property type="evidence" value="ECO:0007669"/>
    <property type="project" value="UniProtKB-KW"/>
</dbReference>
<evidence type="ECO:0000256" key="6">
    <source>
        <dbReference type="ARBA" id="ARBA00022806"/>
    </source>
</evidence>
<protein>
    <recommendedName>
        <fullName evidence="2">RNA helicase</fullName>
        <ecNumber evidence="2">3.6.4.13</ecNumber>
    </recommendedName>
</protein>
<keyword evidence="6 18" id="KW-0347">Helicase</keyword>
<feature type="short sequence motif" description="Q motif" evidence="13">
    <location>
        <begin position="517"/>
        <end position="545"/>
    </location>
</feature>
<dbReference type="InterPro" id="IPR056149">
    <property type="entry name" value="PRP5/DDX46/KHDC4_KH"/>
</dbReference>
<dbReference type="InterPro" id="IPR014001">
    <property type="entry name" value="Helicase_ATP-bd"/>
</dbReference>
<dbReference type="RefSeq" id="XP_047756401.1">
    <property type="nucleotide sequence ID" value="XM_047900024.1"/>
</dbReference>
<feature type="compositionally biased region" description="Polar residues" evidence="14">
    <location>
        <begin position="244"/>
        <end position="266"/>
    </location>
</feature>
<dbReference type="CDD" id="cd17953">
    <property type="entry name" value="DEADc_DDX46"/>
    <property type="match status" value="1"/>
</dbReference>
<comment type="catalytic activity">
    <reaction evidence="12">
        <text>ATP + H2O = ADP + phosphate + H(+)</text>
        <dbReference type="Rhea" id="RHEA:13065"/>
        <dbReference type="ChEBI" id="CHEBI:15377"/>
        <dbReference type="ChEBI" id="CHEBI:15378"/>
        <dbReference type="ChEBI" id="CHEBI:30616"/>
        <dbReference type="ChEBI" id="CHEBI:43474"/>
        <dbReference type="ChEBI" id="CHEBI:456216"/>
        <dbReference type="EC" id="3.6.4.13"/>
    </reaction>
</comment>
<feature type="compositionally biased region" description="Basic and acidic residues" evidence="14">
    <location>
        <begin position="71"/>
        <end position="127"/>
    </location>
</feature>
<dbReference type="Gene3D" id="3.40.50.300">
    <property type="entry name" value="P-loop containing nucleotide triphosphate hydrolases"/>
    <property type="match status" value="2"/>
</dbReference>
<evidence type="ECO:0000256" key="13">
    <source>
        <dbReference type="PROSITE-ProRule" id="PRU00552"/>
    </source>
</evidence>
<evidence type="ECO:0000256" key="11">
    <source>
        <dbReference type="ARBA" id="ARBA00038511"/>
    </source>
</evidence>
<dbReference type="GO" id="GO:0006397">
    <property type="term" value="P:mRNA processing"/>
    <property type="evidence" value="ECO:0007669"/>
    <property type="project" value="UniProtKB-KW"/>
</dbReference>
<dbReference type="InterPro" id="IPR027417">
    <property type="entry name" value="P-loop_NTPase"/>
</dbReference>
<proteinExistence type="inferred from homology"/>
<keyword evidence="4" id="KW-0547">Nucleotide-binding</keyword>
<evidence type="ECO:0000256" key="12">
    <source>
        <dbReference type="ARBA" id="ARBA00047984"/>
    </source>
</evidence>
<keyword evidence="5" id="KW-0378">Hydrolase</keyword>
<feature type="compositionally biased region" description="Basic and acidic residues" evidence="14">
    <location>
        <begin position="924"/>
        <end position="946"/>
    </location>
</feature>
<feature type="compositionally biased region" description="Basic and acidic residues" evidence="14">
    <location>
        <begin position="349"/>
        <end position="368"/>
    </location>
</feature>
<dbReference type="EMBL" id="CP090163">
    <property type="protein sequence ID" value="UJO12035.1"/>
    <property type="molecule type" value="Genomic_DNA"/>
</dbReference>
<evidence type="ECO:0000256" key="9">
    <source>
        <dbReference type="ARBA" id="ARBA00023242"/>
    </source>
</evidence>
<evidence type="ECO:0000256" key="5">
    <source>
        <dbReference type="ARBA" id="ARBA00022801"/>
    </source>
</evidence>
<evidence type="ECO:0000259" key="16">
    <source>
        <dbReference type="PROSITE" id="PS51194"/>
    </source>
</evidence>
<dbReference type="FunFam" id="3.40.50.300:FF:000079">
    <property type="entry name" value="probable ATP-dependent RNA helicase DDX17"/>
    <property type="match status" value="1"/>
</dbReference>
<keyword evidence="3" id="KW-0507">mRNA processing</keyword>
<dbReference type="PANTHER" id="PTHR47958">
    <property type="entry name" value="ATP-DEPENDENT RNA HELICASE DBP3"/>
    <property type="match status" value="1"/>
</dbReference>
<evidence type="ECO:0000256" key="14">
    <source>
        <dbReference type="SAM" id="MobiDB-lite"/>
    </source>
</evidence>
<dbReference type="SMART" id="SM00487">
    <property type="entry name" value="DEXDc"/>
    <property type="match status" value="1"/>
</dbReference>
<evidence type="ECO:0000256" key="7">
    <source>
        <dbReference type="ARBA" id="ARBA00022840"/>
    </source>
</evidence>
<gene>
    <name evidence="18" type="ORF">CLAFUR5_00876</name>
</gene>
<dbReference type="InterPro" id="IPR001650">
    <property type="entry name" value="Helicase_C-like"/>
</dbReference>
<dbReference type="AlphaFoldDB" id="A0A9Q8L709"/>
<feature type="domain" description="Helicase C-terminal" evidence="16">
    <location>
        <begin position="737"/>
        <end position="901"/>
    </location>
</feature>
<feature type="compositionally biased region" description="Low complexity" evidence="14">
    <location>
        <begin position="141"/>
        <end position="155"/>
    </location>
</feature>
<keyword evidence="8" id="KW-0508">mRNA splicing</keyword>
<evidence type="ECO:0000256" key="10">
    <source>
        <dbReference type="ARBA" id="ARBA00037330"/>
    </source>
</evidence>
<dbReference type="PROSITE" id="PS51195">
    <property type="entry name" value="Q_MOTIF"/>
    <property type="match status" value="1"/>
</dbReference>
<dbReference type="Pfam" id="PF00270">
    <property type="entry name" value="DEAD"/>
    <property type="match status" value="1"/>
</dbReference>
<reference evidence="18" key="2">
    <citation type="journal article" date="2022" name="Microb. Genom.">
        <title>A chromosome-scale genome assembly of the tomato pathogen Cladosporium fulvum reveals a compartmentalized genome architecture and the presence of a dispensable chromosome.</title>
        <authorList>
            <person name="Zaccaron A.Z."/>
            <person name="Chen L.H."/>
            <person name="Samaras A."/>
            <person name="Stergiopoulos I."/>
        </authorList>
    </citation>
    <scope>NUCLEOTIDE SEQUENCE</scope>
    <source>
        <strain evidence="18">Race5_Kim</strain>
    </source>
</reference>
<sequence length="1160" mass="126580">MARSPPRRRHDDRPRDHRDQRESYSRRSRSRDRYRDDNYRDDRRGARRERDDDRYVSRDHGNDRRSHHRRDSPPHARRDERRERSPVRDGRSSRSDRVRSRDRDDIGNCDSKRPRRDSNDRSSEKSSRPTTANGPPKSEAKPAVTTAEAQAAAKAQQEKLARVEAWKQRKLRTEATKTGPVDASPTVSRPVSAAGSPAPNKNESKPASPPRAKFDPSAIKKRADAAMAKAKSEKSTLGNAAAIPTTSAGMANGTGVITTPASTTNGGPAVPLGDAKISSFGLNKSAGDAKANTARATATLDDDEDVQRKFRKLPDLPQSSVSSDAALANDQEEQAELQDDLRSDEEEAEAAREAAQRRAEAQTEKDVDMVDDGGADDAVEAPAPALAENNPNKMDVDEEVDPLDAFMSDLGQSMEKAPAPKLIGRWANRGTQLFDEDDGPDLDAVGDNPEDLLSNPKRKKKEVPNVDHSKVEYEPIRKNFYNESIEMAEMSQEDVDKLRADLDNIQVRGLDVPKPVTKWSQCGFGAAILDVIREQKFESPTSIQCQALPAIMSGRDSIGIAKTGSGKTLAFVLPMFRHIKDQRPVANLEGPIGIIMAPTRELAVQIHRECKPYLKALNLRGVCAYGGAPIKDQIAELKRGAEVVVCTPGRMIDLLAANAGRVTNLSRVTYVVMDEADRMFDMGFEPQITKILGNIRPDRQTVTFSATFPKKMESLARKALNKPVEIVVGGRSVVASEITQLIEVTPEDTKFRRVLQLLGDLHEKDEDARSLIFVERQETADDMLKELGKKGYPCVSVHGGREQIDRDQAILDFKAGIVPIMVATSVAARGLDVKQLKLVINYDSPNHGEDYVHRAGRTGRAGQTGTAVTLVTPEQERFAPFLVRALQDSKQETPQALQDMAASHKKKVQSGEATNAGSGFGGKGIERLDAARAADRARERKQFKTEDEPEEEEETTKDKKESAVDALVAKAAGTVKAHDAITDVPAQPTQQSMDQKLQEHLDNAKQVTKVEVPAPSAAPQDTMSKAAAAAAAINARLGTRGTARPGAPIDNRGPDAGAFHATLEINDFPQKARWAVTNRTNVAKILEATGTSITSKGNYYAPGTAPGPEEPAKLYILVEGDTEIAVSSAMKELSRHLTEGTLAAQDVEARGGTGGRYKVI</sequence>
<feature type="domain" description="Helicase ATP-binding" evidence="15">
    <location>
        <begin position="548"/>
        <end position="726"/>
    </location>
</feature>
<comment type="subcellular location">
    <subcellularLocation>
        <location evidence="1">Nucleus</location>
    </subcellularLocation>
</comment>
<feature type="region of interest" description="Disordered" evidence="14">
    <location>
        <begin position="432"/>
        <end position="465"/>
    </location>
</feature>
<evidence type="ECO:0000259" key="17">
    <source>
        <dbReference type="PROSITE" id="PS51195"/>
    </source>
</evidence>
<dbReference type="PROSITE" id="PS51192">
    <property type="entry name" value="HELICASE_ATP_BIND_1"/>
    <property type="match status" value="1"/>
</dbReference>
<evidence type="ECO:0000256" key="1">
    <source>
        <dbReference type="ARBA" id="ARBA00004123"/>
    </source>
</evidence>
<feature type="compositionally biased region" description="Acidic residues" evidence="14">
    <location>
        <begin position="330"/>
        <end position="348"/>
    </location>
</feature>
<feature type="region of interest" description="Disordered" evidence="14">
    <location>
        <begin position="892"/>
        <end position="963"/>
    </location>
</feature>
<name>A0A9Q8L709_PASFU</name>
<evidence type="ECO:0000256" key="3">
    <source>
        <dbReference type="ARBA" id="ARBA00022664"/>
    </source>
</evidence>
<dbReference type="OrthoDB" id="196131at2759"/>
<dbReference type="SUPFAM" id="SSF52540">
    <property type="entry name" value="P-loop containing nucleoside triphosphate hydrolases"/>
    <property type="match status" value="2"/>
</dbReference>
<organism evidence="18 19">
    <name type="scientific">Passalora fulva</name>
    <name type="common">Tomato leaf mold</name>
    <name type="synonym">Cladosporium fulvum</name>
    <dbReference type="NCBI Taxonomy" id="5499"/>
    <lineage>
        <taxon>Eukaryota</taxon>
        <taxon>Fungi</taxon>
        <taxon>Dikarya</taxon>
        <taxon>Ascomycota</taxon>
        <taxon>Pezizomycotina</taxon>
        <taxon>Dothideomycetes</taxon>
        <taxon>Dothideomycetidae</taxon>
        <taxon>Mycosphaerellales</taxon>
        <taxon>Mycosphaerellaceae</taxon>
        <taxon>Fulvia</taxon>
    </lineage>
</organism>
<dbReference type="KEGG" id="ffu:CLAFUR5_00876"/>
<dbReference type="InterPro" id="IPR011545">
    <property type="entry name" value="DEAD/DEAH_box_helicase_dom"/>
</dbReference>
<dbReference type="GO" id="GO:0003724">
    <property type="term" value="F:RNA helicase activity"/>
    <property type="evidence" value="ECO:0007669"/>
    <property type="project" value="UniProtKB-EC"/>
</dbReference>
<comment type="function">
    <text evidence="10">ATP-dependent RNA helicase involved spliceosome assembly and in nuclear splicing. Catalyzes an ATP-dependent conformational change of U2 snRNP. Bridges U1 and U2 snRNPs and enables stable U2 snRNP association with intron RNA.</text>
</comment>
<feature type="region of interest" description="Disordered" evidence="14">
    <location>
        <begin position="1"/>
        <end position="373"/>
    </location>
</feature>
<dbReference type="GO" id="GO:0005634">
    <property type="term" value="C:nucleus"/>
    <property type="evidence" value="ECO:0007669"/>
    <property type="project" value="UniProtKB-SubCell"/>
</dbReference>
<dbReference type="InterPro" id="IPR000629">
    <property type="entry name" value="RNA-helicase_DEAD-box_CS"/>
</dbReference>
<dbReference type="GO" id="GO:0008380">
    <property type="term" value="P:RNA splicing"/>
    <property type="evidence" value="ECO:0007669"/>
    <property type="project" value="UniProtKB-KW"/>
</dbReference>
<dbReference type="SMART" id="SM00490">
    <property type="entry name" value="HELICc"/>
    <property type="match status" value="1"/>
</dbReference>
<dbReference type="CDD" id="cd18787">
    <property type="entry name" value="SF2_C_DEAD"/>
    <property type="match status" value="1"/>
</dbReference>
<feature type="compositionally biased region" description="Basic and acidic residues" evidence="14">
    <location>
        <begin position="156"/>
        <end position="175"/>
    </location>
</feature>